<keyword evidence="2" id="KW-1185">Reference proteome</keyword>
<gene>
    <name evidence="1" type="ORF">ALC56_13864</name>
</gene>
<name>A0A195ETZ7_9HYME</name>
<dbReference type="AlphaFoldDB" id="A0A195ETZ7"/>
<reference evidence="1 2" key="1">
    <citation type="submission" date="2016-03" db="EMBL/GenBank/DDBJ databases">
        <title>Trachymyrmex septentrionalis WGS genome.</title>
        <authorList>
            <person name="Nygaard S."/>
            <person name="Hu H."/>
            <person name="Boomsma J."/>
            <person name="Zhang G."/>
        </authorList>
    </citation>
    <scope>NUCLEOTIDE SEQUENCE [LARGE SCALE GENOMIC DNA]</scope>
    <source>
        <strain evidence="1">Tsep2-gDNA-1</strain>
        <tissue evidence="1">Whole body</tissue>
    </source>
</reference>
<dbReference type="EMBL" id="KQ981965">
    <property type="protein sequence ID" value="KYN31725.1"/>
    <property type="molecule type" value="Genomic_DNA"/>
</dbReference>
<dbReference type="STRING" id="34720.A0A195ETZ7"/>
<dbReference type="Proteomes" id="UP000078541">
    <property type="component" value="Unassembled WGS sequence"/>
</dbReference>
<evidence type="ECO:0000313" key="2">
    <source>
        <dbReference type="Proteomes" id="UP000078541"/>
    </source>
</evidence>
<proteinExistence type="predicted"/>
<evidence type="ECO:0000313" key="1">
    <source>
        <dbReference type="EMBL" id="KYN31725.1"/>
    </source>
</evidence>
<organism evidence="1 2">
    <name type="scientific">Trachymyrmex septentrionalis</name>
    <dbReference type="NCBI Taxonomy" id="34720"/>
    <lineage>
        <taxon>Eukaryota</taxon>
        <taxon>Metazoa</taxon>
        <taxon>Ecdysozoa</taxon>
        <taxon>Arthropoda</taxon>
        <taxon>Hexapoda</taxon>
        <taxon>Insecta</taxon>
        <taxon>Pterygota</taxon>
        <taxon>Neoptera</taxon>
        <taxon>Endopterygota</taxon>
        <taxon>Hymenoptera</taxon>
        <taxon>Apocrita</taxon>
        <taxon>Aculeata</taxon>
        <taxon>Formicoidea</taxon>
        <taxon>Formicidae</taxon>
        <taxon>Myrmicinae</taxon>
        <taxon>Trachymyrmex</taxon>
    </lineage>
</organism>
<feature type="non-terminal residue" evidence="1">
    <location>
        <position position="1"/>
    </location>
</feature>
<accession>A0A195ETZ7</accession>
<sequence length="193" mass="22037">RNRGGEPESCRSVVSPRVPWHAGSSPSIATRRFQLPASISSNAHTFAHGFSDKHCGLFTICRFCFTLLRIISGFFMQLPTSRGGTHIHRWCWFAGETAFHPGIETRAKCIHKQCLLPSRHNTERHSTSRKIDLDPSERLETPVVTASRQARDNEIQYIFSTSTCKDNNIHTERSEIYIHIRRKIYICTNNGRA</sequence>
<protein>
    <submittedName>
        <fullName evidence="1">Uncharacterized protein</fullName>
    </submittedName>
</protein>